<dbReference type="RefSeq" id="WP_188416971.1">
    <property type="nucleotide sequence ID" value="NZ_BMDO01000006.1"/>
</dbReference>
<dbReference type="InterPro" id="IPR002816">
    <property type="entry name" value="TraB/PrgY/GumN_fam"/>
</dbReference>
<protein>
    <submittedName>
        <fullName evidence="2">Conjugative transfer protein GumN</fullName>
    </submittedName>
</protein>
<proteinExistence type="predicted"/>
<dbReference type="AlphaFoldDB" id="A0A917JAS8"/>
<evidence type="ECO:0000313" key="3">
    <source>
        <dbReference type="Proteomes" id="UP000662074"/>
    </source>
</evidence>
<feature type="signal peptide" evidence="1">
    <location>
        <begin position="1"/>
        <end position="25"/>
    </location>
</feature>
<reference evidence="2" key="1">
    <citation type="journal article" date="2014" name="Int. J. Syst. Evol. Microbiol.">
        <title>Complete genome sequence of Corynebacterium casei LMG S-19264T (=DSM 44701T), isolated from a smear-ripened cheese.</title>
        <authorList>
            <consortium name="US DOE Joint Genome Institute (JGI-PGF)"/>
            <person name="Walter F."/>
            <person name="Albersmeier A."/>
            <person name="Kalinowski J."/>
            <person name="Ruckert C."/>
        </authorList>
    </citation>
    <scope>NUCLEOTIDE SEQUENCE</scope>
    <source>
        <strain evidence="2">CCM 8711</strain>
    </source>
</reference>
<keyword evidence="1" id="KW-0732">Signal</keyword>
<dbReference type="EMBL" id="BMDO01000006">
    <property type="protein sequence ID" value="GGI51152.1"/>
    <property type="molecule type" value="Genomic_DNA"/>
</dbReference>
<name>A0A917JAS8_9SPHI</name>
<dbReference type="Pfam" id="PF01963">
    <property type="entry name" value="TraB_PrgY_gumN"/>
    <property type="match status" value="1"/>
</dbReference>
<evidence type="ECO:0000313" key="2">
    <source>
        <dbReference type="EMBL" id="GGI51152.1"/>
    </source>
</evidence>
<keyword evidence="3" id="KW-1185">Reference proteome</keyword>
<comment type="caution">
    <text evidence="2">The sequence shown here is derived from an EMBL/GenBank/DDBJ whole genome shotgun (WGS) entry which is preliminary data.</text>
</comment>
<accession>A0A917JAS8</accession>
<dbReference type="Proteomes" id="UP000662074">
    <property type="component" value="Unassembled WGS sequence"/>
</dbReference>
<reference evidence="2" key="2">
    <citation type="submission" date="2020-09" db="EMBL/GenBank/DDBJ databases">
        <authorList>
            <person name="Sun Q."/>
            <person name="Sedlacek I."/>
        </authorList>
    </citation>
    <scope>NUCLEOTIDE SEQUENCE</scope>
    <source>
        <strain evidence="2">CCM 8711</strain>
    </source>
</reference>
<sequence>MKKTTTVFLGLLSFLLFTCTQNALAQSKGLLWQITGNNIKEPTYLYGTIHMFDTSMYQIPQPVLAKLTQTKQVYFELDFGKINPMEMMKYALVKDSTERLDKLLDSASLQKFRAIAKSSAMLQMMGDNMFRLKPIFLTTMLLNNGKSVAIDMEMYNRAKQLKDSIGGIETVEEQMGAINALSAATQAQMVKEMLKTYTNADDAIKKLTGIYVKQETSTLLAEMSDGAPMDAAFNEALLIKRNIIMASRIEKLVGPKSTMIAVGAGHLGGEQGLIALLKKKGYHFKNVPFTFVKAH</sequence>
<organism evidence="2 3">
    <name type="scientific">Mucilaginibacter galii</name>
    <dbReference type="NCBI Taxonomy" id="2005073"/>
    <lineage>
        <taxon>Bacteria</taxon>
        <taxon>Pseudomonadati</taxon>
        <taxon>Bacteroidota</taxon>
        <taxon>Sphingobacteriia</taxon>
        <taxon>Sphingobacteriales</taxon>
        <taxon>Sphingobacteriaceae</taxon>
        <taxon>Mucilaginibacter</taxon>
    </lineage>
</organism>
<dbReference type="PANTHER" id="PTHR40590:SF1">
    <property type="entry name" value="CYTOPLASMIC PROTEIN"/>
    <property type="match status" value="1"/>
</dbReference>
<evidence type="ECO:0000256" key="1">
    <source>
        <dbReference type="SAM" id="SignalP"/>
    </source>
</evidence>
<gene>
    <name evidence="2" type="ORF">GCM10011425_23640</name>
</gene>
<feature type="chain" id="PRO_5036673732" evidence="1">
    <location>
        <begin position="26"/>
        <end position="295"/>
    </location>
</feature>
<dbReference type="InterPro" id="IPR047111">
    <property type="entry name" value="YbaP-like"/>
</dbReference>
<dbReference type="PANTHER" id="PTHR40590">
    <property type="entry name" value="CYTOPLASMIC PROTEIN-RELATED"/>
    <property type="match status" value="1"/>
</dbReference>
<dbReference type="CDD" id="cd14789">
    <property type="entry name" value="Tiki"/>
    <property type="match status" value="1"/>
</dbReference>